<organism evidence="8 9">
    <name type="scientific">Cohnella suwonensis</name>
    <dbReference type="NCBI Taxonomy" id="696072"/>
    <lineage>
        <taxon>Bacteria</taxon>
        <taxon>Bacillati</taxon>
        <taxon>Bacillota</taxon>
        <taxon>Bacilli</taxon>
        <taxon>Bacillales</taxon>
        <taxon>Paenibacillaceae</taxon>
        <taxon>Cohnella</taxon>
    </lineage>
</organism>
<dbReference type="PROSITE" id="PS50110">
    <property type="entry name" value="RESPONSE_REGULATORY"/>
    <property type="match status" value="1"/>
</dbReference>
<dbReference type="SMART" id="SM00862">
    <property type="entry name" value="Trans_reg_C"/>
    <property type="match status" value="1"/>
</dbReference>
<reference evidence="9" key="1">
    <citation type="journal article" date="2019" name="Int. J. Syst. Evol. Microbiol.">
        <title>The Global Catalogue of Microorganisms (GCM) 10K type strain sequencing project: providing services to taxonomists for standard genome sequencing and annotation.</title>
        <authorList>
            <consortium name="The Broad Institute Genomics Platform"/>
            <consortium name="The Broad Institute Genome Sequencing Center for Infectious Disease"/>
            <person name="Wu L."/>
            <person name="Ma J."/>
        </authorList>
    </citation>
    <scope>NUCLEOTIDE SEQUENCE [LARGE SCALE GENOMIC DNA]</scope>
    <source>
        <strain evidence="9">CCUG 57113</strain>
    </source>
</reference>
<keyword evidence="9" id="KW-1185">Reference proteome</keyword>
<evidence type="ECO:0000256" key="1">
    <source>
        <dbReference type="ARBA" id="ARBA00022553"/>
    </source>
</evidence>
<evidence type="ECO:0000256" key="6">
    <source>
        <dbReference type="PROSITE-ProRule" id="PRU00169"/>
    </source>
</evidence>
<comment type="caution">
    <text evidence="8">The sequence shown here is derived from an EMBL/GenBank/DDBJ whole genome shotgun (WGS) entry which is preliminary data.</text>
</comment>
<dbReference type="InterPro" id="IPR001867">
    <property type="entry name" value="OmpR/PhoB-type_DNA-bd"/>
</dbReference>
<keyword evidence="2" id="KW-0902">Two-component regulatory system</keyword>
<evidence type="ECO:0000259" key="7">
    <source>
        <dbReference type="PROSITE" id="PS50110"/>
    </source>
</evidence>
<keyword evidence="1 6" id="KW-0597">Phosphoprotein</keyword>
<keyword evidence="4" id="KW-0238">DNA-binding</keyword>
<dbReference type="InterPro" id="IPR016032">
    <property type="entry name" value="Sig_transdc_resp-reg_C-effctor"/>
</dbReference>
<dbReference type="Pfam" id="PF00072">
    <property type="entry name" value="Response_reg"/>
    <property type="match status" value="1"/>
</dbReference>
<dbReference type="SUPFAM" id="SSF46894">
    <property type="entry name" value="C-terminal effector domain of the bipartite response regulators"/>
    <property type="match status" value="1"/>
</dbReference>
<feature type="domain" description="Response regulatory" evidence="7">
    <location>
        <begin position="3"/>
        <end position="119"/>
    </location>
</feature>
<evidence type="ECO:0000256" key="5">
    <source>
        <dbReference type="ARBA" id="ARBA00023163"/>
    </source>
</evidence>
<dbReference type="InterPro" id="IPR001789">
    <property type="entry name" value="Sig_transdc_resp-reg_receiver"/>
</dbReference>
<gene>
    <name evidence="8" type="ORF">ACFPPD_10550</name>
</gene>
<dbReference type="Pfam" id="PF00486">
    <property type="entry name" value="Trans_reg_C"/>
    <property type="match status" value="1"/>
</dbReference>
<sequence>MIRAIAVDDELPALNRVGKMLESLEGIRLDGLFDKAQAFLEHALTAAEPIDLVLLDLEMPVLHGLELARRLREFRPETHIAFLTAHEEYAREAFEVEALDYLLKPVMKDDLERMVGRYEKRTGKARPNEEPPRGGVSIHSFGPFSVTTEQGEQVRFRNSKSRELLAYLHRHGGRAVGKVQIMNELWHGRDADSTQANLHTTVYQLRKDLESFGLSDVVEQSKTAGGSYAAKWSAIAYDDVEEYGKYYRLYKKTSSITHAIVAIRLYEEGYLNGSGYDWAAPRQAELEIGYVELLEATVDTYAKQQRYELALNPMQKWVQLVPFGARLHSKMIALLVLLGREDDARSYRELALDLVDPDEEGAVPDFESLSANPASLFQGG</sequence>
<dbReference type="RefSeq" id="WP_209748857.1">
    <property type="nucleotide sequence ID" value="NZ_JBHSMH010000025.1"/>
</dbReference>
<accession>A0ABW0LTC3</accession>
<dbReference type="Gene3D" id="1.25.40.10">
    <property type="entry name" value="Tetratricopeptide repeat domain"/>
    <property type="match status" value="1"/>
</dbReference>
<feature type="modified residue" description="4-aspartylphosphate" evidence="6">
    <location>
        <position position="56"/>
    </location>
</feature>
<evidence type="ECO:0000256" key="2">
    <source>
        <dbReference type="ARBA" id="ARBA00023012"/>
    </source>
</evidence>
<dbReference type="PANTHER" id="PTHR48111:SF69">
    <property type="entry name" value="RESPONSE REGULATOR RECEIVER"/>
    <property type="match status" value="1"/>
</dbReference>
<dbReference type="EMBL" id="JBHSMH010000025">
    <property type="protein sequence ID" value="MFC5469160.1"/>
    <property type="molecule type" value="Genomic_DNA"/>
</dbReference>
<evidence type="ECO:0000313" key="9">
    <source>
        <dbReference type="Proteomes" id="UP001596105"/>
    </source>
</evidence>
<evidence type="ECO:0000256" key="3">
    <source>
        <dbReference type="ARBA" id="ARBA00023015"/>
    </source>
</evidence>
<dbReference type="Gene3D" id="1.10.10.10">
    <property type="entry name" value="Winged helix-like DNA-binding domain superfamily/Winged helix DNA-binding domain"/>
    <property type="match status" value="1"/>
</dbReference>
<dbReference type="SMART" id="SM00448">
    <property type="entry name" value="REC"/>
    <property type="match status" value="1"/>
</dbReference>
<keyword evidence="3" id="KW-0805">Transcription regulation</keyword>
<dbReference type="Proteomes" id="UP001596105">
    <property type="component" value="Unassembled WGS sequence"/>
</dbReference>
<dbReference type="InterPro" id="IPR039420">
    <property type="entry name" value="WalR-like"/>
</dbReference>
<dbReference type="SUPFAM" id="SSF52172">
    <property type="entry name" value="CheY-like"/>
    <property type="match status" value="1"/>
</dbReference>
<dbReference type="PANTHER" id="PTHR48111">
    <property type="entry name" value="REGULATOR OF RPOS"/>
    <property type="match status" value="1"/>
</dbReference>
<dbReference type="Gene3D" id="3.40.50.2300">
    <property type="match status" value="1"/>
</dbReference>
<name>A0ABW0LTC3_9BACL</name>
<evidence type="ECO:0000313" key="8">
    <source>
        <dbReference type="EMBL" id="MFC5469160.1"/>
    </source>
</evidence>
<protein>
    <submittedName>
        <fullName evidence="8">Response regulator</fullName>
    </submittedName>
</protein>
<dbReference type="InterPro" id="IPR011990">
    <property type="entry name" value="TPR-like_helical_dom_sf"/>
</dbReference>
<dbReference type="InterPro" id="IPR036388">
    <property type="entry name" value="WH-like_DNA-bd_sf"/>
</dbReference>
<keyword evidence="5" id="KW-0804">Transcription</keyword>
<evidence type="ECO:0000256" key="4">
    <source>
        <dbReference type="ARBA" id="ARBA00023125"/>
    </source>
</evidence>
<proteinExistence type="predicted"/>
<dbReference type="InterPro" id="IPR011006">
    <property type="entry name" value="CheY-like_superfamily"/>
</dbReference>
<dbReference type="SUPFAM" id="SSF48452">
    <property type="entry name" value="TPR-like"/>
    <property type="match status" value="1"/>
</dbReference>